<dbReference type="InterPro" id="IPR024311">
    <property type="entry name" value="Lipocalin-like"/>
</dbReference>
<dbReference type="Proteomes" id="UP000028705">
    <property type="component" value="Unassembled WGS sequence"/>
</dbReference>
<evidence type="ECO:0000259" key="1">
    <source>
        <dbReference type="Pfam" id="PF13648"/>
    </source>
</evidence>
<sequence>MKKQLLLFAFSALALTSCEDDNIKAYEIDMLKGDWKESKREVISGKDNKTVLNTQIPTGCSAKNTLYFRTDFYTSYTAYSGNGIDCQVNAATTGKFTYDEENKALNIKFDNNDEDKYKVMILTSQDLKVMTLSNNIDQNGDQVADYTYITYKR</sequence>
<proteinExistence type="predicted"/>
<dbReference type="Pfam" id="PF13648">
    <property type="entry name" value="Lipocalin_4"/>
    <property type="match status" value="1"/>
</dbReference>
<evidence type="ECO:0000313" key="3">
    <source>
        <dbReference type="Proteomes" id="UP000028705"/>
    </source>
</evidence>
<gene>
    <name evidence="2" type="ORF">IW15_05055</name>
</gene>
<comment type="caution">
    <text evidence="2">The sequence shown here is derived from an EMBL/GenBank/DDBJ whole genome shotgun (WGS) entry which is preliminary data.</text>
</comment>
<organism evidence="2 3">
    <name type="scientific">Chryseobacterium soli</name>
    <dbReference type="NCBI Taxonomy" id="445961"/>
    <lineage>
        <taxon>Bacteria</taxon>
        <taxon>Pseudomonadati</taxon>
        <taxon>Bacteroidota</taxon>
        <taxon>Flavobacteriia</taxon>
        <taxon>Flavobacteriales</taxon>
        <taxon>Weeksellaceae</taxon>
        <taxon>Chryseobacterium group</taxon>
        <taxon>Chryseobacterium</taxon>
    </lineage>
</organism>
<reference evidence="2 3" key="1">
    <citation type="submission" date="2014-07" db="EMBL/GenBank/DDBJ databases">
        <title>Genome of Chryseobacterium soli DSM 19298.</title>
        <authorList>
            <person name="Stropko S.J."/>
            <person name="Pipes S.E."/>
            <person name="Newman J."/>
        </authorList>
    </citation>
    <scope>NUCLEOTIDE SEQUENCE [LARGE SCALE GENOMIC DNA]</scope>
    <source>
        <strain evidence="2 3">DSM 19298</strain>
    </source>
</reference>
<dbReference type="AlphaFoldDB" id="A0A086ADP0"/>
<feature type="domain" description="Lipocalin-like" evidence="1">
    <location>
        <begin position="31"/>
        <end position="128"/>
    </location>
</feature>
<protein>
    <recommendedName>
        <fullName evidence="1">Lipocalin-like domain-containing protein</fullName>
    </recommendedName>
</protein>
<evidence type="ECO:0000313" key="2">
    <source>
        <dbReference type="EMBL" id="KFF14804.1"/>
    </source>
</evidence>
<accession>A0A086ADP0</accession>
<dbReference type="RefSeq" id="WP_034709664.1">
    <property type="nucleotide sequence ID" value="NZ_JPRH01000001.1"/>
</dbReference>
<dbReference type="STRING" id="445961.IW15_05055"/>
<dbReference type="EMBL" id="JPRH01000001">
    <property type="protein sequence ID" value="KFF14804.1"/>
    <property type="molecule type" value="Genomic_DNA"/>
</dbReference>
<keyword evidence="3" id="KW-1185">Reference proteome</keyword>
<name>A0A086ADP0_9FLAO</name>
<dbReference type="OrthoDB" id="1272282at2"/>
<dbReference type="PROSITE" id="PS51257">
    <property type="entry name" value="PROKAR_LIPOPROTEIN"/>
    <property type="match status" value="1"/>
</dbReference>
<dbReference type="eggNOG" id="ENOG5033BIA">
    <property type="taxonomic scope" value="Bacteria"/>
</dbReference>